<sequence>METRSQHTSQNRQNAAHASARHAPSRRASSQGAPLAASLATSLPAPAAPAPTAPSDRWRQTLVAAWREHRLTTISLQSRRGLSAPPASPLDEDVLHEDDQT</sequence>
<feature type="region of interest" description="Disordered" evidence="1">
    <location>
        <begin position="1"/>
        <end position="56"/>
    </location>
</feature>
<dbReference type="AlphaFoldDB" id="A0A511BL81"/>
<feature type="compositionally biased region" description="Low complexity" evidence="1">
    <location>
        <begin position="9"/>
        <end position="18"/>
    </location>
</feature>
<reference evidence="2 3" key="1">
    <citation type="submission" date="2019-07" db="EMBL/GenBank/DDBJ databases">
        <title>Whole genome shotgun sequence of Swaminathania salitolerans NBRC 104436.</title>
        <authorList>
            <person name="Hosoyama A."/>
            <person name="Uohara A."/>
            <person name="Ohji S."/>
            <person name="Ichikawa N."/>
        </authorList>
    </citation>
    <scope>NUCLEOTIDE SEQUENCE [LARGE SCALE GENOMIC DNA]</scope>
    <source>
        <strain evidence="2 3">NBRC 104436</strain>
    </source>
</reference>
<feature type="compositionally biased region" description="Acidic residues" evidence="1">
    <location>
        <begin position="90"/>
        <end position="101"/>
    </location>
</feature>
<protein>
    <submittedName>
        <fullName evidence="2">Uncharacterized protein</fullName>
    </submittedName>
</protein>
<gene>
    <name evidence="2" type="ORF">SSA02_02690</name>
</gene>
<organism evidence="2 3">
    <name type="scientific">Swaminathania salitolerans</name>
    <dbReference type="NCBI Taxonomy" id="182838"/>
    <lineage>
        <taxon>Bacteria</taxon>
        <taxon>Pseudomonadati</taxon>
        <taxon>Pseudomonadota</taxon>
        <taxon>Alphaproteobacteria</taxon>
        <taxon>Acetobacterales</taxon>
        <taxon>Acetobacteraceae</taxon>
        <taxon>Swaminathania</taxon>
    </lineage>
</organism>
<evidence type="ECO:0000256" key="1">
    <source>
        <dbReference type="SAM" id="MobiDB-lite"/>
    </source>
</evidence>
<dbReference type="EMBL" id="BJVC01000001">
    <property type="protein sequence ID" value="GEL01106.1"/>
    <property type="molecule type" value="Genomic_DNA"/>
</dbReference>
<comment type="caution">
    <text evidence="2">The sequence shown here is derived from an EMBL/GenBank/DDBJ whole genome shotgun (WGS) entry which is preliminary data.</text>
</comment>
<accession>A0A511BL81</accession>
<name>A0A511BL81_9PROT</name>
<dbReference type="OrthoDB" id="7278439at2"/>
<dbReference type="RefSeq" id="WP_147092121.1">
    <property type="nucleotide sequence ID" value="NZ_BJVC01000001.1"/>
</dbReference>
<feature type="region of interest" description="Disordered" evidence="1">
    <location>
        <begin position="73"/>
        <end position="101"/>
    </location>
</feature>
<dbReference type="Proteomes" id="UP000321405">
    <property type="component" value="Unassembled WGS sequence"/>
</dbReference>
<feature type="compositionally biased region" description="Low complexity" evidence="1">
    <location>
        <begin position="26"/>
        <end position="45"/>
    </location>
</feature>
<evidence type="ECO:0000313" key="3">
    <source>
        <dbReference type="Proteomes" id="UP000321405"/>
    </source>
</evidence>
<evidence type="ECO:0000313" key="2">
    <source>
        <dbReference type="EMBL" id="GEL01106.1"/>
    </source>
</evidence>
<keyword evidence="3" id="KW-1185">Reference proteome</keyword>
<proteinExistence type="predicted"/>